<reference evidence="1 2" key="1">
    <citation type="submission" date="2020-12" db="EMBL/GenBank/DDBJ databases">
        <title>Aureibaculum luteum sp. nov. and Aureibaculum flavum sp. nov., novel members of the family Flavobacteriaceae isolated from Antarctic intertidal sediments.</title>
        <authorList>
            <person name="He X."/>
            <person name="Zhang X."/>
        </authorList>
    </citation>
    <scope>NUCLEOTIDE SEQUENCE [LARGE SCALE GENOMIC DNA]</scope>
    <source>
        <strain evidence="1 2">A20</strain>
    </source>
</reference>
<name>A0ABS0WPZ3_9FLAO</name>
<evidence type="ECO:0000313" key="2">
    <source>
        <dbReference type="Proteomes" id="UP000623301"/>
    </source>
</evidence>
<evidence type="ECO:0008006" key="3">
    <source>
        <dbReference type="Google" id="ProtNLM"/>
    </source>
</evidence>
<organism evidence="1 2">
    <name type="scientific">Aureibaculum flavum</name>
    <dbReference type="NCBI Taxonomy" id="2795986"/>
    <lineage>
        <taxon>Bacteria</taxon>
        <taxon>Pseudomonadati</taxon>
        <taxon>Bacteroidota</taxon>
        <taxon>Flavobacteriia</taxon>
        <taxon>Flavobacteriales</taxon>
        <taxon>Flavobacteriaceae</taxon>
        <taxon>Aureibaculum</taxon>
    </lineage>
</organism>
<gene>
    <name evidence="1" type="ORF">JBL43_07410</name>
</gene>
<dbReference type="RefSeq" id="WP_198840817.1">
    <property type="nucleotide sequence ID" value="NZ_JAEHFJ010000003.1"/>
</dbReference>
<evidence type="ECO:0000313" key="1">
    <source>
        <dbReference type="EMBL" id="MBJ2174058.1"/>
    </source>
</evidence>
<proteinExistence type="predicted"/>
<keyword evidence="2" id="KW-1185">Reference proteome</keyword>
<dbReference type="Proteomes" id="UP000623301">
    <property type="component" value="Unassembled WGS sequence"/>
</dbReference>
<dbReference type="EMBL" id="JAEHFJ010000003">
    <property type="protein sequence ID" value="MBJ2174058.1"/>
    <property type="molecule type" value="Genomic_DNA"/>
</dbReference>
<comment type="caution">
    <text evidence="1">The sequence shown here is derived from an EMBL/GenBank/DDBJ whole genome shotgun (WGS) entry which is preliminary data.</text>
</comment>
<protein>
    <recommendedName>
        <fullName evidence="3">HEPN domain-containing protein</fullName>
    </recommendedName>
</protein>
<dbReference type="Gene3D" id="1.20.120.330">
    <property type="entry name" value="Nucleotidyltransferases domain 2"/>
    <property type="match status" value="1"/>
</dbReference>
<sequence>MSHLKNKSEINLAAAEVLIERDDFFAPSVHCSYYGCLQYIKSKLNQIGISYQQMNSEISASRQVGVRTLNSHAYPIDLICRKIEEKSDLIYKKSVKDKIKTLKTFREISDYQNENINREKSIAALELSKEIIKLIKNKI</sequence>
<accession>A0ABS0WPZ3</accession>